<evidence type="ECO:0000256" key="5">
    <source>
        <dbReference type="PROSITE-ProRule" id="PRU00703"/>
    </source>
</evidence>
<keyword evidence="8" id="KW-0413">Isomerase</keyword>
<evidence type="ECO:0000256" key="1">
    <source>
        <dbReference type="ARBA" id="ARBA00008165"/>
    </source>
</evidence>
<dbReference type="PROSITE" id="PS51464">
    <property type="entry name" value="SIS"/>
    <property type="match status" value="1"/>
</dbReference>
<evidence type="ECO:0000313" key="8">
    <source>
        <dbReference type="EMBL" id="MBS3018853.1"/>
    </source>
</evidence>
<dbReference type="InterPro" id="IPR001347">
    <property type="entry name" value="SIS_dom"/>
</dbReference>
<comment type="caution">
    <text evidence="8">The sequence shown here is derived from an EMBL/GenBank/DDBJ whole genome shotgun (WGS) entry which is preliminary data.</text>
</comment>
<dbReference type="NCBIfam" id="TIGR00393">
    <property type="entry name" value="kpsF"/>
    <property type="match status" value="1"/>
</dbReference>
<sequence length="330" mass="35484">MDMKVKNDTAGDALAIAQETLDIEIEALRRMRSRMDDRFNDAVEMVLAMQGRVVVVGMGKSGIIGQKIAATLASTGTPAFFVHPGEAFHGDLGMIKPIDVALLISNSGETEEVLRILPFLEHQENRIIALTGKMESTLARHSHVVLDVGVEREACKNNLAPTSSTTNTLAMGDALAVALTVKRDFQPEDFARFHPGGSLGRRLLTRVCDAMQKGPLPVCSPDASFRDVVTSITYGRMGLTLVMDGEALQGIITDGDLRRAFGVQDDVKLLSAQQMMSSNPLTIGEEVRFAEAEAFMREKEVGALVVKNGGGQVTGVLQIYGLKGESSPAV</sequence>
<evidence type="ECO:0000256" key="4">
    <source>
        <dbReference type="PIRNR" id="PIRNR004692"/>
    </source>
</evidence>
<comment type="similarity">
    <text evidence="1 4">Belongs to the SIS family. GutQ/KpsF subfamily.</text>
</comment>
<proteinExistence type="inferred from homology"/>
<evidence type="ECO:0000313" key="9">
    <source>
        <dbReference type="Proteomes" id="UP001647436"/>
    </source>
</evidence>
<accession>A0ABS5LQU6</accession>
<dbReference type="PANTHER" id="PTHR42745">
    <property type="match status" value="1"/>
</dbReference>
<dbReference type="EC" id="5.3.1.13" evidence="8"/>
<dbReference type="PIRSF" id="PIRSF004692">
    <property type="entry name" value="KdsD_KpsF"/>
    <property type="match status" value="1"/>
</dbReference>
<dbReference type="Proteomes" id="UP001647436">
    <property type="component" value="Unassembled WGS sequence"/>
</dbReference>
<dbReference type="EMBL" id="JAANES010000001">
    <property type="protein sequence ID" value="MBS3018853.1"/>
    <property type="molecule type" value="Genomic_DNA"/>
</dbReference>
<dbReference type="Gene3D" id="3.40.50.10490">
    <property type="entry name" value="Glucose-6-phosphate isomerase like protein, domain 1"/>
    <property type="match status" value="1"/>
</dbReference>
<dbReference type="PROSITE" id="PS51371">
    <property type="entry name" value="CBS"/>
    <property type="match status" value="1"/>
</dbReference>
<organism evidence="8 9">
    <name type="scientific">Comamonas brasiliensis</name>
    <dbReference type="NCBI Taxonomy" id="1812482"/>
    <lineage>
        <taxon>Bacteria</taxon>
        <taxon>Pseudomonadati</taxon>
        <taxon>Pseudomonadota</taxon>
        <taxon>Betaproteobacteria</taxon>
        <taxon>Burkholderiales</taxon>
        <taxon>Comamonadaceae</taxon>
        <taxon>Comamonas</taxon>
    </lineage>
</organism>
<dbReference type="PANTHER" id="PTHR42745:SF1">
    <property type="entry name" value="ARABINOSE 5-PHOSPHATE ISOMERASE KDSD"/>
    <property type="match status" value="1"/>
</dbReference>
<dbReference type="SUPFAM" id="SSF53697">
    <property type="entry name" value="SIS domain"/>
    <property type="match status" value="1"/>
</dbReference>
<dbReference type="GO" id="GO:0019146">
    <property type="term" value="F:arabinose-5-phosphate isomerase activity"/>
    <property type="evidence" value="ECO:0007669"/>
    <property type="project" value="UniProtKB-EC"/>
</dbReference>
<evidence type="ECO:0000259" key="7">
    <source>
        <dbReference type="PROSITE" id="PS51464"/>
    </source>
</evidence>
<dbReference type="Pfam" id="PF00571">
    <property type="entry name" value="CBS"/>
    <property type="match status" value="2"/>
</dbReference>
<evidence type="ECO:0000256" key="3">
    <source>
        <dbReference type="ARBA" id="ARBA00023122"/>
    </source>
</evidence>
<dbReference type="CDD" id="cd05014">
    <property type="entry name" value="SIS_Kpsf"/>
    <property type="match status" value="1"/>
</dbReference>
<keyword evidence="3 5" id="KW-0129">CBS domain</keyword>
<dbReference type="InterPro" id="IPR046348">
    <property type="entry name" value="SIS_dom_sf"/>
</dbReference>
<keyword evidence="2" id="KW-0677">Repeat</keyword>
<feature type="domain" description="CBS" evidence="6">
    <location>
        <begin position="211"/>
        <end position="267"/>
    </location>
</feature>
<gene>
    <name evidence="8" type="primary">kpsF</name>
    <name evidence="8" type="ORF">DJFAAGMI_01587</name>
</gene>
<evidence type="ECO:0000259" key="6">
    <source>
        <dbReference type="PROSITE" id="PS51371"/>
    </source>
</evidence>
<evidence type="ECO:0000256" key="2">
    <source>
        <dbReference type="ARBA" id="ARBA00022737"/>
    </source>
</evidence>
<feature type="domain" description="SIS" evidence="7">
    <location>
        <begin position="42"/>
        <end position="185"/>
    </location>
</feature>
<keyword evidence="9" id="KW-1185">Reference proteome</keyword>
<dbReference type="InterPro" id="IPR000644">
    <property type="entry name" value="CBS_dom"/>
</dbReference>
<dbReference type="InterPro" id="IPR046342">
    <property type="entry name" value="CBS_dom_sf"/>
</dbReference>
<dbReference type="SUPFAM" id="SSF54631">
    <property type="entry name" value="CBS-domain pair"/>
    <property type="match status" value="1"/>
</dbReference>
<reference evidence="8 9" key="1">
    <citation type="submission" date="2020-03" db="EMBL/GenBank/DDBJ databases">
        <title>The role of nitrogen metabolism on polyethylene biodegradation.</title>
        <authorList>
            <person name="Peixoto J."/>
            <person name="Vizzotto C.S."/>
            <person name="Ramos A."/>
            <person name="Alves G."/>
            <person name="Steindorff A."/>
            <person name="Kruger R."/>
        </authorList>
    </citation>
    <scope>NUCLEOTIDE SEQUENCE [LARGE SCALE GENOMIC DNA]</scope>
    <source>
        <strain evidence="8 9">PE63</strain>
    </source>
</reference>
<dbReference type="InterPro" id="IPR035474">
    <property type="entry name" value="SIS_Kpsf"/>
</dbReference>
<protein>
    <submittedName>
        <fullName evidence="8">Arabinose 5-phosphate isomerase KpsF</fullName>
        <ecNumber evidence="8">5.3.1.13</ecNumber>
    </submittedName>
</protein>
<dbReference type="Pfam" id="PF01380">
    <property type="entry name" value="SIS"/>
    <property type="match status" value="1"/>
</dbReference>
<dbReference type="CDD" id="cd04604">
    <property type="entry name" value="CBS_pair_SIS_assoc"/>
    <property type="match status" value="1"/>
</dbReference>
<dbReference type="Gene3D" id="3.10.580.10">
    <property type="entry name" value="CBS-domain"/>
    <property type="match status" value="1"/>
</dbReference>
<name>A0ABS5LQU6_9BURK</name>
<dbReference type="InterPro" id="IPR050986">
    <property type="entry name" value="GutQ/KpsF_isomerases"/>
</dbReference>
<dbReference type="InterPro" id="IPR004800">
    <property type="entry name" value="KdsD/KpsF-type"/>
</dbReference>